<feature type="compositionally biased region" description="Acidic residues" evidence="1">
    <location>
        <begin position="37"/>
        <end position="47"/>
    </location>
</feature>
<protein>
    <submittedName>
        <fullName evidence="3">Putative secreted protein</fullName>
    </submittedName>
</protein>
<accession>A0A6G5A4M4</accession>
<keyword evidence="2" id="KW-0732">Signal</keyword>
<feature type="compositionally biased region" description="Basic and acidic residues" evidence="1">
    <location>
        <begin position="96"/>
        <end position="105"/>
    </location>
</feature>
<evidence type="ECO:0000256" key="2">
    <source>
        <dbReference type="SAM" id="SignalP"/>
    </source>
</evidence>
<feature type="compositionally biased region" description="Basic and acidic residues" evidence="1">
    <location>
        <begin position="48"/>
        <end position="59"/>
    </location>
</feature>
<name>A0A6G5A4M4_RHIMP</name>
<evidence type="ECO:0000256" key="1">
    <source>
        <dbReference type="SAM" id="MobiDB-lite"/>
    </source>
</evidence>
<proteinExistence type="predicted"/>
<feature type="region of interest" description="Disordered" evidence="1">
    <location>
        <begin position="37"/>
        <end position="159"/>
    </location>
</feature>
<feature type="chain" id="PRO_5026285238" evidence="2">
    <location>
        <begin position="21"/>
        <end position="159"/>
    </location>
</feature>
<dbReference type="EMBL" id="GIKN01003679">
    <property type="protein sequence ID" value="NIE45952.1"/>
    <property type="molecule type" value="Transcribed_RNA"/>
</dbReference>
<feature type="compositionally biased region" description="Polar residues" evidence="1">
    <location>
        <begin position="149"/>
        <end position="159"/>
    </location>
</feature>
<feature type="signal peptide" evidence="2">
    <location>
        <begin position="1"/>
        <end position="20"/>
    </location>
</feature>
<organism evidence="3">
    <name type="scientific">Rhipicephalus microplus</name>
    <name type="common">Cattle tick</name>
    <name type="synonym">Boophilus microplus</name>
    <dbReference type="NCBI Taxonomy" id="6941"/>
    <lineage>
        <taxon>Eukaryota</taxon>
        <taxon>Metazoa</taxon>
        <taxon>Ecdysozoa</taxon>
        <taxon>Arthropoda</taxon>
        <taxon>Chelicerata</taxon>
        <taxon>Arachnida</taxon>
        <taxon>Acari</taxon>
        <taxon>Parasitiformes</taxon>
        <taxon>Ixodida</taxon>
        <taxon>Ixodoidea</taxon>
        <taxon>Ixodidae</taxon>
        <taxon>Rhipicephalinae</taxon>
        <taxon>Rhipicephalus</taxon>
        <taxon>Boophilus</taxon>
    </lineage>
</organism>
<reference evidence="3" key="1">
    <citation type="submission" date="2020-03" db="EMBL/GenBank/DDBJ databases">
        <title>A transcriptome and proteome of the tick Rhipicephalus microplus shaped by the genetic composition of its hosts and developmental stage.</title>
        <authorList>
            <person name="Garcia G.R."/>
            <person name="Ribeiro J.M.C."/>
            <person name="Maruyama S.R."/>
            <person name="Gardinasse L.G."/>
            <person name="Nelson K."/>
            <person name="Ferreira B.R."/>
            <person name="Andrade T.G."/>
            <person name="Santos I.K.F.M."/>
        </authorList>
    </citation>
    <scope>NUCLEOTIDE SEQUENCE</scope>
    <source>
        <strain evidence="3">NSGR</strain>
        <tissue evidence="3">Salivary glands</tissue>
    </source>
</reference>
<sequence>MTKVFLLLLLASIAAGVLEAKAVVQARETVNGAADLEYDSYSDEEEQYEQKDNNTDHGVVKPRIPTNSSEEDLQKLPSDLSETQAIEARETVNGAKDLEYDKESQETEQQSNGDQAKPREQGNGTGGNFEEISPEAISRQDLQAENMLLNPSSMNTSMS</sequence>
<dbReference type="AlphaFoldDB" id="A0A6G5A4M4"/>
<dbReference type="VEuPathDB" id="VectorBase:LOC119167618"/>
<evidence type="ECO:0000313" key="3">
    <source>
        <dbReference type="EMBL" id="NIE45952.1"/>
    </source>
</evidence>